<feature type="region of interest" description="Disordered" evidence="1">
    <location>
        <begin position="45"/>
        <end position="79"/>
    </location>
</feature>
<protein>
    <submittedName>
        <fullName evidence="2">Uncharacterized protein</fullName>
    </submittedName>
</protein>
<evidence type="ECO:0000256" key="1">
    <source>
        <dbReference type="SAM" id="MobiDB-lite"/>
    </source>
</evidence>
<dbReference type="AlphaFoldDB" id="A0AAE0M4D2"/>
<dbReference type="Proteomes" id="UP001283341">
    <property type="component" value="Unassembled WGS sequence"/>
</dbReference>
<evidence type="ECO:0000313" key="3">
    <source>
        <dbReference type="Proteomes" id="UP001283341"/>
    </source>
</evidence>
<evidence type="ECO:0000313" key="2">
    <source>
        <dbReference type="EMBL" id="KAK3318797.1"/>
    </source>
</evidence>
<gene>
    <name evidence="2" type="ORF">B0H66DRAFT_558205</name>
</gene>
<proteinExistence type="predicted"/>
<organism evidence="2 3">
    <name type="scientific">Apodospora peruviana</name>
    <dbReference type="NCBI Taxonomy" id="516989"/>
    <lineage>
        <taxon>Eukaryota</taxon>
        <taxon>Fungi</taxon>
        <taxon>Dikarya</taxon>
        <taxon>Ascomycota</taxon>
        <taxon>Pezizomycotina</taxon>
        <taxon>Sordariomycetes</taxon>
        <taxon>Sordariomycetidae</taxon>
        <taxon>Sordariales</taxon>
        <taxon>Lasiosphaeriaceae</taxon>
        <taxon>Apodospora</taxon>
    </lineage>
</organism>
<accession>A0AAE0M4D2</accession>
<dbReference type="EMBL" id="JAUEDM010000004">
    <property type="protein sequence ID" value="KAK3318797.1"/>
    <property type="molecule type" value="Genomic_DNA"/>
</dbReference>
<sequence length="294" mass="33399">MTASLQPFRTWESYAAERMPPDISLDLMRVRWKAFGDIATAVRVAAHARDPPSDSDEAYCKPGDEPSLHPMSSSSLTEPPISSITVRLDDLDSREANWAHKHIPHAGNGHDVWQDVDDEDDETGDGRKLVRCCNEDRPCAPAPLVIQASTDKGYVTIHDYVVSVHALLQSHRDEIVEQRITTRGDQHGPRDPELYVDLFTSDRIRLDDGRLGGIPFLSLWPRLTSYIDRRLGGQLPTREERFRMTHPPPPKEMMEGVPQGHLQSRRVSGLDRISHIDILALLRPDEEMRNEQRR</sequence>
<keyword evidence="3" id="KW-1185">Reference proteome</keyword>
<feature type="compositionally biased region" description="Basic and acidic residues" evidence="1">
    <location>
        <begin position="47"/>
        <end position="67"/>
    </location>
</feature>
<name>A0AAE0M4D2_9PEZI</name>
<reference evidence="2" key="1">
    <citation type="journal article" date="2023" name="Mol. Phylogenet. Evol.">
        <title>Genome-scale phylogeny and comparative genomics of the fungal order Sordariales.</title>
        <authorList>
            <person name="Hensen N."/>
            <person name="Bonometti L."/>
            <person name="Westerberg I."/>
            <person name="Brannstrom I.O."/>
            <person name="Guillou S."/>
            <person name="Cros-Aarteil S."/>
            <person name="Calhoun S."/>
            <person name="Haridas S."/>
            <person name="Kuo A."/>
            <person name="Mondo S."/>
            <person name="Pangilinan J."/>
            <person name="Riley R."/>
            <person name="LaButti K."/>
            <person name="Andreopoulos B."/>
            <person name="Lipzen A."/>
            <person name="Chen C."/>
            <person name="Yan M."/>
            <person name="Daum C."/>
            <person name="Ng V."/>
            <person name="Clum A."/>
            <person name="Steindorff A."/>
            <person name="Ohm R.A."/>
            <person name="Martin F."/>
            <person name="Silar P."/>
            <person name="Natvig D.O."/>
            <person name="Lalanne C."/>
            <person name="Gautier V."/>
            <person name="Ament-Velasquez S.L."/>
            <person name="Kruys A."/>
            <person name="Hutchinson M.I."/>
            <person name="Powell A.J."/>
            <person name="Barry K."/>
            <person name="Miller A.N."/>
            <person name="Grigoriev I.V."/>
            <person name="Debuchy R."/>
            <person name="Gladieux P."/>
            <person name="Hiltunen Thoren M."/>
            <person name="Johannesson H."/>
        </authorList>
    </citation>
    <scope>NUCLEOTIDE SEQUENCE</scope>
    <source>
        <strain evidence="2">CBS 118394</strain>
    </source>
</reference>
<comment type="caution">
    <text evidence="2">The sequence shown here is derived from an EMBL/GenBank/DDBJ whole genome shotgun (WGS) entry which is preliminary data.</text>
</comment>
<reference evidence="2" key="2">
    <citation type="submission" date="2023-06" db="EMBL/GenBank/DDBJ databases">
        <authorList>
            <consortium name="Lawrence Berkeley National Laboratory"/>
            <person name="Haridas S."/>
            <person name="Hensen N."/>
            <person name="Bonometti L."/>
            <person name="Westerberg I."/>
            <person name="Brannstrom I.O."/>
            <person name="Guillou S."/>
            <person name="Cros-Aarteil S."/>
            <person name="Calhoun S."/>
            <person name="Kuo A."/>
            <person name="Mondo S."/>
            <person name="Pangilinan J."/>
            <person name="Riley R."/>
            <person name="Labutti K."/>
            <person name="Andreopoulos B."/>
            <person name="Lipzen A."/>
            <person name="Chen C."/>
            <person name="Yanf M."/>
            <person name="Daum C."/>
            <person name="Ng V."/>
            <person name="Clum A."/>
            <person name="Steindorff A."/>
            <person name="Ohm R."/>
            <person name="Martin F."/>
            <person name="Silar P."/>
            <person name="Natvig D."/>
            <person name="Lalanne C."/>
            <person name="Gautier V."/>
            <person name="Ament-Velasquez S.L."/>
            <person name="Kruys A."/>
            <person name="Hutchinson M.I."/>
            <person name="Powell A.J."/>
            <person name="Barry K."/>
            <person name="Miller A.N."/>
            <person name="Grigoriev I.V."/>
            <person name="Debuchy R."/>
            <person name="Gladieux P."/>
            <person name="Thoren M.H."/>
            <person name="Johannesson H."/>
        </authorList>
    </citation>
    <scope>NUCLEOTIDE SEQUENCE</scope>
    <source>
        <strain evidence="2">CBS 118394</strain>
    </source>
</reference>